<feature type="transmembrane region" description="Helical" evidence="2">
    <location>
        <begin position="399"/>
        <end position="419"/>
    </location>
</feature>
<dbReference type="Proteomes" id="UP001354989">
    <property type="component" value="Chromosome"/>
</dbReference>
<evidence type="ECO:0000256" key="1">
    <source>
        <dbReference type="SAM" id="MobiDB-lite"/>
    </source>
</evidence>
<feature type="transmembrane region" description="Helical" evidence="2">
    <location>
        <begin position="371"/>
        <end position="393"/>
    </location>
</feature>
<dbReference type="EMBL" id="AP025292">
    <property type="protein sequence ID" value="BDC99800.1"/>
    <property type="molecule type" value="Genomic_DNA"/>
</dbReference>
<feature type="transmembrane region" description="Helical" evidence="2">
    <location>
        <begin position="176"/>
        <end position="199"/>
    </location>
</feature>
<gene>
    <name evidence="3" type="primary">actF</name>
    <name evidence="3" type="ORF">PEPS_20810</name>
</gene>
<evidence type="ECO:0000256" key="2">
    <source>
        <dbReference type="SAM" id="Phobius"/>
    </source>
</evidence>
<feature type="transmembrane region" description="Helical" evidence="2">
    <location>
        <begin position="340"/>
        <end position="359"/>
    </location>
</feature>
<protein>
    <submittedName>
        <fullName evidence="3">Quinol:cytochrome C oxidoreductase</fullName>
    </submittedName>
</protein>
<keyword evidence="2" id="KW-0812">Transmembrane</keyword>
<dbReference type="PANTHER" id="PTHR43044">
    <property type="match status" value="1"/>
</dbReference>
<keyword evidence="2" id="KW-1133">Transmembrane helix</keyword>
<name>A0ABN6L9D6_9BACT</name>
<evidence type="ECO:0000313" key="3">
    <source>
        <dbReference type="EMBL" id="BDC99800.1"/>
    </source>
</evidence>
<feature type="transmembrane region" description="Helical" evidence="2">
    <location>
        <begin position="225"/>
        <end position="243"/>
    </location>
</feature>
<dbReference type="PANTHER" id="PTHR43044:SF1">
    <property type="entry name" value="QUINOL:CYTOCHROME C OXIDOREDUCTASE QUINONE-BINDING SUBUNIT 2"/>
    <property type="match status" value="1"/>
</dbReference>
<keyword evidence="2" id="KW-0472">Membrane</keyword>
<feature type="transmembrane region" description="Helical" evidence="2">
    <location>
        <begin position="125"/>
        <end position="147"/>
    </location>
</feature>
<feature type="transmembrane region" description="Helical" evidence="2">
    <location>
        <begin position="90"/>
        <end position="113"/>
    </location>
</feature>
<evidence type="ECO:0000313" key="4">
    <source>
        <dbReference type="Proteomes" id="UP001354989"/>
    </source>
</evidence>
<reference evidence="3 4" key="1">
    <citation type="submission" date="2021-12" db="EMBL/GenBank/DDBJ databases">
        <title>Genome sequencing of bacteria with rrn-lacking chromosome and rrn-plasmid.</title>
        <authorList>
            <person name="Anda M."/>
            <person name="Iwasaki W."/>
        </authorList>
    </citation>
    <scope>NUCLEOTIDE SEQUENCE [LARGE SCALE GENOMIC DNA]</scope>
    <source>
        <strain evidence="3 4">NBRC 101262</strain>
    </source>
</reference>
<feature type="region of interest" description="Disordered" evidence="1">
    <location>
        <begin position="52"/>
        <end position="74"/>
    </location>
</feature>
<organism evidence="3 4">
    <name type="scientific">Persicobacter psychrovividus</name>
    <dbReference type="NCBI Taxonomy" id="387638"/>
    <lineage>
        <taxon>Bacteria</taxon>
        <taxon>Pseudomonadati</taxon>
        <taxon>Bacteroidota</taxon>
        <taxon>Cytophagia</taxon>
        <taxon>Cytophagales</taxon>
        <taxon>Persicobacteraceae</taxon>
        <taxon>Persicobacter</taxon>
    </lineage>
</organism>
<feature type="transmembrane region" description="Helical" evidence="2">
    <location>
        <begin position="298"/>
        <end position="320"/>
    </location>
</feature>
<feature type="transmembrane region" description="Helical" evidence="2">
    <location>
        <begin position="255"/>
        <end position="278"/>
    </location>
</feature>
<proteinExistence type="predicted"/>
<keyword evidence="4" id="KW-1185">Reference proteome</keyword>
<sequence>MTEKFDFSAAVKKPLIGVAIAGILFLIIGFAMGIMGGGHHDAHADHAPKVEQTAGHDAHGAHADASHGDEHAAGGHHEEFSWTKRVKASLWHNAVFFLGIAAAGILFFAVQYAAQAGWSAPVQRIPLAMGNWLPIGAILLVIISVVANHDLFHWTHEYLYVKGTPEYDPILDGKKVFLNFPFFVVRMVLYVALWIVMFFQLKKNALAEDANGGDQYWFKGRKLSAIYIIIFAVTGVTASWDWLMSIDPHWFSTLYGWYVIASWWVTGLAFICMSVVLLKENGYLKEVNSNHIHDLGKYVFAFSVFWCYLWFSQFLLIYYANIPEETIYYVQRLQSGPYKPLFFINIAINFIFPFFFLMTRDAKRHGLFLKIACPAVIAGHWLDFYLMVAPGILKGNGGLTFIDLGFFLVFGVAFIWVFLTNLAKHPLVAPNHPMMEEAKHHHI</sequence>
<dbReference type="RefSeq" id="WP_332919952.1">
    <property type="nucleotide sequence ID" value="NZ_AP025292.1"/>
</dbReference>
<feature type="transmembrane region" description="Helical" evidence="2">
    <location>
        <begin position="15"/>
        <end position="35"/>
    </location>
</feature>
<accession>A0ABN6L9D6</accession>